<feature type="compositionally biased region" description="Polar residues" evidence="1">
    <location>
        <begin position="784"/>
        <end position="793"/>
    </location>
</feature>
<feature type="region of interest" description="Disordered" evidence="1">
    <location>
        <begin position="408"/>
        <end position="430"/>
    </location>
</feature>
<feature type="compositionally biased region" description="Basic and acidic residues" evidence="1">
    <location>
        <begin position="49"/>
        <end position="73"/>
    </location>
</feature>
<feature type="compositionally biased region" description="Polar residues" evidence="1">
    <location>
        <begin position="874"/>
        <end position="886"/>
    </location>
</feature>
<protein>
    <recommendedName>
        <fullName evidence="2">DUF3824 domain-containing protein</fullName>
    </recommendedName>
</protein>
<feature type="compositionally biased region" description="Basic and acidic residues" evidence="1">
    <location>
        <begin position="821"/>
        <end position="830"/>
    </location>
</feature>
<name>A0A4Z1HB19_9HELO</name>
<feature type="region of interest" description="Disordered" evidence="1">
    <location>
        <begin position="1005"/>
        <end position="1053"/>
    </location>
</feature>
<accession>A0A4Z1HB19</accession>
<dbReference type="InterPro" id="IPR024436">
    <property type="entry name" value="DUF3824"/>
</dbReference>
<proteinExistence type="predicted"/>
<evidence type="ECO:0000256" key="1">
    <source>
        <dbReference type="SAM" id="MobiDB-lite"/>
    </source>
</evidence>
<dbReference type="EMBL" id="PQXJ01000766">
    <property type="protein sequence ID" value="TGO44672.1"/>
    <property type="molecule type" value="Genomic_DNA"/>
</dbReference>
<dbReference type="AlphaFoldDB" id="A0A4Z1HB19"/>
<reference evidence="3 4" key="1">
    <citation type="submission" date="2017-12" db="EMBL/GenBank/DDBJ databases">
        <title>Comparative genomics of Botrytis spp.</title>
        <authorList>
            <person name="Valero-Jimenez C.A."/>
            <person name="Tapia P."/>
            <person name="Veloso J."/>
            <person name="Silva-Moreno E."/>
            <person name="Staats M."/>
            <person name="Valdes J.H."/>
            <person name="Van Kan J.A.L."/>
        </authorList>
    </citation>
    <scope>NUCLEOTIDE SEQUENCE [LARGE SCALE GENOMIC DNA]</scope>
    <source>
        <strain evidence="3 4">MUCL2120</strain>
    </source>
</reference>
<feature type="compositionally biased region" description="Basic residues" evidence="1">
    <location>
        <begin position="464"/>
        <end position="475"/>
    </location>
</feature>
<feature type="compositionally biased region" description="Basic and acidic residues" evidence="1">
    <location>
        <begin position="1043"/>
        <end position="1053"/>
    </location>
</feature>
<feature type="region of interest" description="Disordered" evidence="1">
    <location>
        <begin position="495"/>
        <end position="522"/>
    </location>
</feature>
<feature type="compositionally biased region" description="Basic residues" evidence="1">
    <location>
        <begin position="1033"/>
        <end position="1042"/>
    </location>
</feature>
<dbReference type="OrthoDB" id="3561737at2759"/>
<feature type="compositionally biased region" description="Basic and acidic residues" evidence="1">
    <location>
        <begin position="621"/>
        <end position="631"/>
    </location>
</feature>
<dbReference type="Pfam" id="PF12868">
    <property type="entry name" value="DUF3824"/>
    <property type="match status" value="1"/>
</dbReference>
<feature type="domain" description="DUF3824" evidence="2">
    <location>
        <begin position="637"/>
        <end position="777"/>
    </location>
</feature>
<feature type="region of interest" description="Disordered" evidence="1">
    <location>
        <begin position="47"/>
        <end position="73"/>
    </location>
</feature>
<feature type="region of interest" description="Disordered" evidence="1">
    <location>
        <begin position="1"/>
        <end position="35"/>
    </location>
</feature>
<feature type="compositionally biased region" description="Basic and acidic residues" evidence="1">
    <location>
        <begin position="864"/>
        <end position="873"/>
    </location>
</feature>
<feature type="compositionally biased region" description="Basic and acidic residues" evidence="1">
    <location>
        <begin position="495"/>
        <end position="511"/>
    </location>
</feature>
<evidence type="ECO:0000313" key="3">
    <source>
        <dbReference type="EMBL" id="TGO44672.1"/>
    </source>
</evidence>
<feature type="region of interest" description="Disordered" evidence="1">
    <location>
        <begin position="599"/>
        <end position="965"/>
    </location>
</feature>
<dbReference type="PANTHER" id="PTHR35487:SF1">
    <property type="entry name" value="DUF3824 DOMAIN-CONTAINING PROTEIN"/>
    <property type="match status" value="1"/>
</dbReference>
<gene>
    <name evidence="3" type="ORF">BOTNAR_0769g00010</name>
</gene>
<feature type="compositionally biased region" description="Low complexity" evidence="1">
    <location>
        <begin position="599"/>
        <end position="608"/>
    </location>
</feature>
<dbReference type="Proteomes" id="UP000297452">
    <property type="component" value="Unassembled WGS sequence"/>
</dbReference>
<feature type="compositionally biased region" description="Basic residues" evidence="1">
    <location>
        <begin position="663"/>
        <end position="672"/>
    </location>
</feature>
<feature type="compositionally biased region" description="Basic residues" evidence="1">
    <location>
        <begin position="609"/>
        <end position="620"/>
    </location>
</feature>
<sequence>MPERVVRSSYHDREVDYYSSDEERSTYGRSKPNVSTYRTVQRYRVAPSRGEEIDDTRSVRSSHREYETRQGDRVEVDRRVEIDRERERYEPEVRRTERIEVDRRVEVDRERYEPEPRRTELIEVDRRVEVDRYDPEVRRTERIEVDRRVEVDRERYEPERPRSAFDYDRAVEYQRSTVERAREPERERDRTRTVVYERERERSGSPLPWERRRNDRPWETDRETDVTVEKTIARRHNEPYELERYSRETEYYDRPEPTPPPIIIRQRAPEPQQIIVQEAPSPAPIIIPQIAPESQRVEDEYYYRRDVREVGGRRDRDDDYDRRYDDGYDSEGYVIRKKVVKRETRSRSHSPLHRRHLAEGALAGVGAAALLASHKDKQGSEIAHRGRNVIGGAAFGAIGAEVVTRARSRYRDSREGRSRSRSSSPHGHHKLKTALGLAAAAIAAGAAVKYAQNRTANKEELIRGRSRQRSMSRGRRYSDGDEYWSDEYEKRTTIIRDASRSRSKSIHADPAHRKKSMAKAGAGAAIVAGVAEHLRNKSRKRSGQRSQSRIRTAAEIAGSGLAGAAVAGMVQYGTEPVYTHQQPAPFDRPNEYDPAVAAAAAGAAYGATRRSRSRSRRHKRDSSSEDGERPRSRSRSRSRSRVRDLAAGALGTGAAAIGINEYRKRKEKKEKKEKKDAEKHERERERRRYEDEAPESYYTNFRDETYSPSPPHASGGSYYPENNAFPPPPPSNPETFTHHGNKSTPFVNEIPPIPPYNPQDYASQRPTTHDPHHYPPSSRIPGDNVSTHQSSNPEPFMTVPPHTREESYFPFHETSPPQTDHVYDREDRLNVPKPSTPDSPLTPIEATPSNKSVMFAPLSPTSSRRLERIRNSKADQSTSTVNTYEQPNPSSDRRYRRRRRRNSDPSSDRPSRPRKHRKHKKGRHGDESDSEKSEDDDVEVLPARFDRDGRPLSWSRDGSGSCERERDIAKEFGGGNEMVERVVRCVGDVVAGKQTWGDLLMGFVKEGGLAGGSSRGSVADAEGEERERERSRGRNGRRASRSRGRDRDRDRDI</sequence>
<evidence type="ECO:0000313" key="4">
    <source>
        <dbReference type="Proteomes" id="UP000297452"/>
    </source>
</evidence>
<feature type="compositionally biased region" description="Basic and acidic residues" evidence="1">
    <location>
        <begin position="902"/>
        <end position="911"/>
    </location>
</feature>
<organism evidence="3 4">
    <name type="scientific">Botryotinia narcissicola</name>
    <dbReference type="NCBI Taxonomy" id="278944"/>
    <lineage>
        <taxon>Eukaryota</taxon>
        <taxon>Fungi</taxon>
        <taxon>Dikarya</taxon>
        <taxon>Ascomycota</taxon>
        <taxon>Pezizomycotina</taxon>
        <taxon>Leotiomycetes</taxon>
        <taxon>Helotiales</taxon>
        <taxon>Sclerotiniaceae</taxon>
        <taxon>Botryotinia</taxon>
    </lineage>
</organism>
<feature type="compositionally biased region" description="Basic and acidic residues" evidence="1">
    <location>
        <begin position="409"/>
        <end position="418"/>
    </location>
</feature>
<feature type="compositionally biased region" description="Low complexity" evidence="1">
    <location>
        <begin position="645"/>
        <end position="659"/>
    </location>
</feature>
<feature type="compositionally biased region" description="Basic residues" evidence="1">
    <location>
        <begin position="912"/>
        <end position="923"/>
    </location>
</feature>
<feature type="region of interest" description="Disordered" evidence="1">
    <location>
        <begin position="461"/>
        <end position="480"/>
    </location>
</feature>
<keyword evidence="4" id="KW-1185">Reference proteome</keyword>
<dbReference type="PANTHER" id="PTHR35487">
    <property type="entry name" value="DUF3824 DOMAIN-CONTAINING PROTEIN"/>
    <property type="match status" value="1"/>
</dbReference>
<feature type="compositionally biased region" description="Basic and acidic residues" evidence="1">
    <location>
        <begin position="1"/>
        <end position="26"/>
    </location>
</feature>
<dbReference type="STRING" id="278944.A0A4Z1HB19"/>
<feature type="compositionally biased region" description="Basic and acidic residues" evidence="1">
    <location>
        <begin position="673"/>
        <end position="691"/>
    </location>
</feature>
<comment type="caution">
    <text evidence="3">The sequence shown here is derived from an EMBL/GenBank/DDBJ whole genome shotgun (WGS) entry which is preliminary data.</text>
</comment>
<evidence type="ECO:0000259" key="2">
    <source>
        <dbReference type="Pfam" id="PF12868"/>
    </source>
</evidence>